<evidence type="ECO:0000256" key="1">
    <source>
        <dbReference type="SAM" id="MobiDB-lite"/>
    </source>
</evidence>
<accession>A0A6A6VSX0</accession>
<name>A0A6A6VSX0_9PEZI</name>
<proteinExistence type="predicted"/>
<dbReference type="EMBL" id="ML996583">
    <property type="protein sequence ID" value="KAF2753682.1"/>
    <property type="molecule type" value="Genomic_DNA"/>
</dbReference>
<dbReference type="OrthoDB" id="4157259at2759"/>
<keyword evidence="3" id="KW-1185">Reference proteome</keyword>
<reference evidence="2" key="1">
    <citation type="journal article" date="2020" name="Stud. Mycol.">
        <title>101 Dothideomycetes genomes: a test case for predicting lifestyles and emergence of pathogens.</title>
        <authorList>
            <person name="Haridas S."/>
            <person name="Albert R."/>
            <person name="Binder M."/>
            <person name="Bloem J."/>
            <person name="Labutti K."/>
            <person name="Salamov A."/>
            <person name="Andreopoulos B."/>
            <person name="Baker S."/>
            <person name="Barry K."/>
            <person name="Bills G."/>
            <person name="Bluhm B."/>
            <person name="Cannon C."/>
            <person name="Castanera R."/>
            <person name="Culley D."/>
            <person name="Daum C."/>
            <person name="Ezra D."/>
            <person name="Gonzalez J."/>
            <person name="Henrissat B."/>
            <person name="Kuo A."/>
            <person name="Liang C."/>
            <person name="Lipzen A."/>
            <person name="Lutzoni F."/>
            <person name="Magnuson J."/>
            <person name="Mondo S."/>
            <person name="Nolan M."/>
            <person name="Ohm R."/>
            <person name="Pangilinan J."/>
            <person name="Park H.-J."/>
            <person name="Ramirez L."/>
            <person name="Alfaro M."/>
            <person name="Sun H."/>
            <person name="Tritt A."/>
            <person name="Yoshinaga Y."/>
            <person name="Zwiers L.-H."/>
            <person name="Turgeon B."/>
            <person name="Goodwin S."/>
            <person name="Spatafora J."/>
            <person name="Crous P."/>
            <person name="Grigoriev I."/>
        </authorList>
    </citation>
    <scope>NUCLEOTIDE SEQUENCE</scope>
    <source>
        <strain evidence="2">CBS 121739</strain>
    </source>
</reference>
<dbReference type="RefSeq" id="XP_033596133.1">
    <property type="nucleotide sequence ID" value="XM_033745827.1"/>
</dbReference>
<protein>
    <submittedName>
        <fullName evidence="2">Uncharacterized protein</fullName>
    </submittedName>
</protein>
<sequence>MSSSIPIPRRKRKSSSHSTYHINESSSSSSASSSSSSYKRTPFSHSPTTPPQAAIFGRDRRPSLLSESISKTEHIVINIGQPDAPRLISCVKASQGFDWNPDIFLPSYHDHDYGDLERKQEPVKDIILTDEEIKNMLPQ</sequence>
<evidence type="ECO:0000313" key="2">
    <source>
        <dbReference type="EMBL" id="KAF2753682.1"/>
    </source>
</evidence>
<dbReference type="AlphaFoldDB" id="A0A6A6VSX0"/>
<evidence type="ECO:0000313" key="3">
    <source>
        <dbReference type="Proteomes" id="UP000799437"/>
    </source>
</evidence>
<gene>
    <name evidence="2" type="ORF">EJ05DRAFT_489868</name>
</gene>
<feature type="compositionally biased region" description="Low complexity" evidence="1">
    <location>
        <begin position="16"/>
        <end position="37"/>
    </location>
</feature>
<organism evidence="2 3">
    <name type="scientific">Pseudovirgaria hyperparasitica</name>
    <dbReference type="NCBI Taxonomy" id="470096"/>
    <lineage>
        <taxon>Eukaryota</taxon>
        <taxon>Fungi</taxon>
        <taxon>Dikarya</taxon>
        <taxon>Ascomycota</taxon>
        <taxon>Pezizomycotina</taxon>
        <taxon>Dothideomycetes</taxon>
        <taxon>Dothideomycetes incertae sedis</taxon>
        <taxon>Acrospermales</taxon>
        <taxon>Acrospermaceae</taxon>
        <taxon>Pseudovirgaria</taxon>
    </lineage>
</organism>
<feature type="region of interest" description="Disordered" evidence="1">
    <location>
        <begin position="1"/>
        <end position="61"/>
    </location>
</feature>
<dbReference type="Proteomes" id="UP000799437">
    <property type="component" value="Unassembled WGS sequence"/>
</dbReference>
<dbReference type="GeneID" id="54486881"/>